<dbReference type="GO" id="GO:0005886">
    <property type="term" value="C:plasma membrane"/>
    <property type="evidence" value="ECO:0007669"/>
    <property type="project" value="UniProtKB-SubCell"/>
</dbReference>
<evidence type="ECO:0000256" key="1">
    <source>
        <dbReference type="ARBA" id="ARBA00004651"/>
    </source>
</evidence>
<feature type="transmembrane region" description="Helical" evidence="10">
    <location>
        <begin position="20"/>
        <end position="41"/>
    </location>
</feature>
<feature type="transmembrane region" description="Helical" evidence="10">
    <location>
        <begin position="295"/>
        <end position="319"/>
    </location>
</feature>
<keyword evidence="4 10" id="KW-0812">Transmembrane</keyword>
<keyword evidence="7 12" id="KW-0675">Receptor</keyword>
<feature type="domain" description="Ionotropic glutamate receptor C-terminal" evidence="11">
    <location>
        <begin position="20"/>
        <end position="303"/>
    </location>
</feature>
<evidence type="ECO:0000256" key="9">
    <source>
        <dbReference type="SAM" id="MobiDB-lite"/>
    </source>
</evidence>
<evidence type="ECO:0000256" key="3">
    <source>
        <dbReference type="ARBA" id="ARBA00022475"/>
    </source>
</evidence>
<dbReference type="Pfam" id="PF00060">
    <property type="entry name" value="Lig_chan"/>
    <property type="match status" value="1"/>
</dbReference>
<sequence>MTLASTALPRYRAIMGPFHWTVWLALTLTYLLAIFPISFSYSHSLTSLLKDPWQVENMFWYVFGTFTNCFTFKGERSWSNSDKAATRMLIGWYWIFSIIISACYTGCIIAFVTLPVYPSYVDNGYEVLYHGFKVGTLSDGGWRHWFNDSADPVTTKLFEKMEYLPDLESALHNITTAYYRDYAFLGSSSLLDYIIRINYTKKSESKRSYLHLGTDCFVPFNVALIFKPRSPHSNVMSQMLLRIIQSGLSRKLTRDLEWDLRRSASGKLLAASSGQSLRAARVEERKLTLEDVTGMFLLLGAGFGIAAFVLFIETVVWIIRKIKKTLFPGEKCDQAPPDLDKSCDMGHEAENNERYEKLVYDYRAQPGFRKRRVYSADAIFKTCEDTDEISHNTLQFFIPLHSMTSLPITSSPKLENTRLQTPRPNDTFTIEKDAEMSGDKIPEDRSYNGYGKYEEDSSRRSEFHTEKVSDKYFGAKVQEQSYHMFEEVASGHLGLRDWQDVHSEHHPNEQEKDMAHSDRITL</sequence>
<reference evidence="12" key="1">
    <citation type="journal article" date="2016" name="PLoS ONE">
        <title>Caste-Specific and Sex-Specific Expression of Chemoreceptor Genes in a Termite.</title>
        <authorList>
            <person name="Mitaka Y."/>
            <person name="Kobayashi K."/>
            <person name="Mikheyev A."/>
            <person name="Tin M.M.Y."/>
            <person name="Watanabe Y."/>
            <person name="Matsuura K."/>
        </authorList>
    </citation>
    <scope>NUCLEOTIDE SEQUENCE</scope>
</reference>
<evidence type="ECO:0000259" key="11">
    <source>
        <dbReference type="Pfam" id="PF00060"/>
    </source>
</evidence>
<evidence type="ECO:0000256" key="6">
    <source>
        <dbReference type="ARBA" id="ARBA00023136"/>
    </source>
</evidence>
<feature type="transmembrane region" description="Helical" evidence="10">
    <location>
        <begin position="92"/>
        <end position="117"/>
    </location>
</feature>
<evidence type="ECO:0000313" key="12">
    <source>
        <dbReference type="EMBL" id="BAU20259.1"/>
    </source>
</evidence>
<organism evidence="12">
    <name type="scientific">Reticulitermes speratus</name>
    <dbReference type="NCBI Taxonomy" id="60591"/>
    <lineage>
        <taxon>Eukaryota</taxon>
        <taxon>Metazoa</taxon>
        <taxon>Ecdysozoa</taxon>
        <taxon>Arthropoda</taxon>
        <taxon>Hexapoda</taxon>
        <taxon>Insecta</taxon>
        <taxon>Pterygota</taxon>
        <taxon>Neoptera</taxon>
        <taxon>Polyneoptera</taxon>
        <taxon>Dictyoptera</taxon>
        <taxon>Blattodea</taxon>
        <taxon>Blattoidea</taxon>
        <taxon>Termitoidae</taxon>
        <taxon>Rhinotermitidae</taxon>
        <taxon>Reticulitermes</taxon>
        <taxon>Frontotermes</taxon>
    </lineage>
</organism>
<feature type="region of interest" description="Disordered" evidence="9">
    <location>
        <begin position="439"/>
        <end position="464"/>
    </location>
</feature>
<evidence type="ECO:0000256" key="7">
    <source>
        <dbReference type="ARBA" id="ARBA00023170"/>
    </source>
</evidence>
<accession>A0A0U5BQ72</accession>
<feature type="region of interest" description="Disordered" evidence="9">
    <location>
        <begin position="503"/>
        <end position="522"/>
    </location>
</feature>
<evidence type="ECO:0000256" key="4">
    <source>
        <dbReference type="ARBA" id="ARBA00022692"/>
    </source>
</evidence>
<dbReference type="Gene3D" id="1.10.287.70">
    <property type="match status" value="1"/>
</dbReference>
<dbReference type="PANTHER" id="PTHR42643:SF24">
    <property type="entry name" value="IONOTROPIC RECEPTOR 60A"/>
    <property type="match status" value="1"/>
</dbReference>
<evidence type="ECO:0000256" key="10">
    <source>
        <dbReference type="SAM" id="Phobius"/>
    </source>
</evidence>
<keyword evidence="8" id="KW-0325">Glycoprotein</keyword>
<comment type="similarity">
    <text evidence="2">Belongs to the glutamate-gated ion channel (TC 1.A.10.1) family.</text>
</comment>
<protein>
    <submittedName>
        <fullName evidence="12">Putative ionotropic receptor</fullName>
    </submittedName>
</protein>
<dbReference type="GO" id="GO:0050906">
    <property type="term" value="P:detection of stimulus involved in sensory perception"/>
    <property type="evidence" value="ECO:0007669"/>
    <property type="project" value="UniProtKB-ARBA"/>
</dbReference>
<dbReference type="PANTHER" id="PTHR42643">
    <property type="entry name" value="IONOTROPIC RECEPTOR 20A-RELATED"/>
    <property type="match status" value="1"/>
</dbReference>
<keyword evidence="5 10" id="KW-1133">Transmembrane helix</keyword>
<keyword evidence="3" id="KW-1003">Cell membrane</keyword>
<evidence type="ECO:0000256" key="5">
    <source>
        <dbReference type="ARBA" id="ARBA00022989"/>
    </source>
</evidence>
<keyword evidence="6 10" id="KW-0472">Membrane</keyword>
<dbReference type="InterPro" id="IPR052192">
    <property type="entry name" value="Insect_Ionotropic_Sensory_Rcpt"/>
</dbReference>
<dbReference type="AlphaFoldDB" id="A0A0U5BQ72"/>
<gene>
    <name evidence="12" type="primary">RsIR3</name>
</gene>
<proteinExistence type="evidence at transcript level"/>
<dbReference type="GO" id="GO:0015276">
    <property type="term" value="F:ligand-gated monoatomic ion channel activity"/>
    <property type="evidence" value="ECO:0007669"/>
    <property type="project" value="InterPro"/>
</dbReference>
<dbReference type="EMBL" id="FX982933">
    <property type="protein sequence ID" value="BAU20259.1"/>
    <property type="molecule type" value="mRNA"/>
</dbReference>
<comment type="subcellular location">
    <subcellularLocation>
        <location evidence="1">Cell membrane</location>
        <topology evidence="1">Multi-pass membrane protein</topology>
    </subcellularLocation>
</comment>
<evidence type="ECO:0000256" key="2">
    <source>
        <dbReference type="ARBA" id="ARBA00008685"/>
    </source>
</evidence>
<evidence type="ECO:0000256" key="8">
    <source>
        <dbReference type="ARBA" id="ARBA00023180"/>
    </source>
</evidence>
<name>A0A0U5BQ72_9NEOP</name>
<dbReference type="InterPro" id="IPR001320">
    <property type="entry name" value="Iontro_rcpt_C"/>
</dbReference>